<sequence>MPVDILQLHSHSTASPLNDILQLVHDGLSRDVGQKTLPTILLYDERGLRLYDDITTGAAEYYLFNAEEQILKDHADDIVKVMHGATNNAAAGEIVLELGAGALRKTSHVLSALARLVSERMSTTPMTYYALDLEQRELERTLGEIQNSSLGKQLEGKVNTKGMCGTYDDGLKYLSEGGLYTRATDELASMNEQTRNSGRDSPVSTHSSGSGSQGTLATDSTAPSSPDPSPAPFHIMFLGSSLGNFSRSSAPGFLRDLPLRPGYGDTLLIGLDHDNDRGLIETAYNDPCGHTEKFIKNGLRAAGRVLGDENLFDERNWEYINRYDPDERRHEAFIKAKVDHSTATASGSVYVFKKDEMLKIEESFKFSEVDAHSLFIEANLRPVQRWVDNNGYYSLWLVERPPFMFPLLSSPSAYNKRGELTLRQPFSVSTFGVPARQDWENMWALWDYVTLRMIPPSMLHEKPIDLRHVCLFYLGHIPTFLDIHLSRLLGEPHTEPEEYKYIFEVSEHKILGSQDLIRAQRGIDPDVDNPTQCHPHSEVPANLEDWPSLSDILYFQDRVRARLMSLYDSLDSGKLLLTRKMGRALFMTLEHEGLHVETLLYMLLQRAGTGTIPPPGFLEPDWKSLAADWEAAPGPLSKTVTLGPETITLGHDDAEAEDAHPDKVRDIKNYEYGWDNEHPKREVEVQRFEISWRPVTNGEFYEFFLGQGMDKIELPASWVVEDGVVQVRTLYGPVPMDVARHWPFMASYDHLSTYAMVKGGRLPTEPELRLFYDKFHFGYEGGANVGFRNWHPLPATTGGVRNGGKGDNGGVWEWTSTVFDKTEGFVPSELYPGYSMDFFDDKHQVVLGGSYATIPRLSERRSMRNWYQRNYPYPWVGGRIVYDLNARA</sequence>
<accession>A0A9P6C973</accession>
<dbReference type="InterPro" id="IPR016187">
    <property type="entry name" value="CTDL_fold"/>
</dbReference>
<evidence type="ECO:0000256" key="2">
    <source>
        <dbReference type="ARBA" id="ARBA00022679"/>
    </source>
</evidence>
<dbReference type="EMBL" id="MU151066">
    <property type="protein sequence ID" value="KAF9452919.1"/>
    <property type="molecule type" value="Genomic_DNA"/>
</dbReference>
<proteinExistence type="predicted"/>
<dbReference type="PANTHER" id="PTHR43397">
    <property type="entry name" value="ERGOTHIONEINE BIOSYNTHESIS PROTEIN 1"/>
    <property type="match status" value="1"/>
</dbReference>
<keyword evidence="7" id="KW-1185">Reference proteome</keyword>
<organism evidence="6 7">
    <name type="scientific">Macrolepiota fuliginosa MF-IS2</name>
    <dbReference type="NCBI Taxonomy" id="1400762"/>
    <lineage>
        <taxon>Eukaryota</taxon>
        <taxon>Fungi</taxon>
        <taxon>Dikarya</taxon>
        <taxon>Basidiomycota</taxon>
        <taxon>Agaricomycotina</taxon>
        <taxon>Agaricomycetes</taxon>
        <taxon>Agaricomycetidae</taxon>
        <taxon>Agaricales</taxon>
        <taxon>Agaricineae</taxon>
        <taxon>Agaricaceae</taxon>
        <taxon>Macrolepiota</taxon>
    </lineage>
</organism>
<dbReference type="Pfam" id="PF03781">
    <property type="entry name" value="FGE-sulfatase"/>
    <property type="match status" value="2"/>
</dbReference>
<keyword evidence="1" id="KW-0489">Methyltransferase</keyword>
<dbReference type="InterPro" id="IPR019257">
    <property type="entry name" value="MeTrfase_dom"/>
</dbReference>
<keyword evidence="2" id="KW-0808">Transferase</keyword>
<dbReference type="PANTHER" id="PTHR43397:SF1">
    <property type="entry name" value="ERGOTHIONEINE BIOSYNTHESIS PROTEIN 1"/>
    <property type="match status" value="1"/>
</dbReference>
<feature type="domain" description="Sulfatase-modifying factor enzyme-like" evidence="4">
    <location>
        <begin position="809"/>
        <end position="881"/>
    </location>
</feature>
<evidence type="ECO:0000313" key="7">
    <source>
        <dbReference type="Proteomes" id="UP000807342"/>
    </source>
</evidence>
<dbReference type="Proteomes" id="UP000807342">
    <property type="component" value="Unassembled WGS sequence"/>
</dbReference>
<dbReference type="InterPro" id="IPR005532">
    <property type="entry name" value="SUMF_dom"/>
</dbReference>
<name>A0A9P6C973_9AGAR</name>
<comment type="caution">
    <text evidence="6">The sequence shown here is derived from an EMBL/GenBank/DDBJ whole genome shotgun (WGS) entry which is preliminary data.</text>
</comment>
<evidence type="ECO:0000259" key="5">
    <source>
        <dbReference type="Pfam" id="PF10017"/>
    </source>
</evidence>
<dbReference type="GO" id="GO:0032259">
    <property type="term" value="P:methylation"/>
    <property type="evidence" value="ECO:0007669"/>
    <property type="project" value="UniProtKB-KW"/>
</dbReference>
<feature type="region of interest" description="Disordered" evidence="3">
    <location>
        <begin position="191"/>
        <end position="232"/>
    </location>
</feature>
<gene>
    <name evidence="6" type="ORF">P691DRAFT_132784</name>
</gene>
<feature type="domain" description="Histidine-specific methyltransferase SAM-dependent" evidence="5">
    <location>
        <begin position="227"/>
        <end position="399"/>
    </location>
</feature>
<evidence type="ECO:0000256" key="1">
    <source>
        <dbReference type="ARBA" id="ARBA00022603"/>
    </source>
</evidence>
<dbReference type="SUPFAM" id="SSF56436">
    <property type="entry name" value="C-type lectin-like"/>
    <property type="match status" value="1"/>
</dbReference>
<feature type="compositionally biased region" description="Low complexity" evidence="3">
    <location>
        <begin position="201"/>
        <end position="224"/>
    </location>
</feature>
<dbReference type="OrthoDB" id="659at2759"/>
<feature type="domain" description="Histidine-specific methyltransferase SAM-dependent" evidence="5">
    <location>
        <begin position="23"/>
        <end position="176"/>
    </location>
</feature>
<evidence type="ECO:0000256" key="3">
    <source>
        <dbReference type="SAM" id="MobiDB-lite"/>
    </source>
</evidence>
<dbReference type="InterPro" id="IPR051128">
    <property type="entry name" value="EgtD_Methyltrsf_superfamily"/>
</dbReference>
<dbReference type="Gene3D" id="3.90.1580.10">
    <property type="entry name" value="paralog of FGE (formylglycine-generating enzyme)"/>
    <property type="match status" value="1"/>
</dbReference>
<feature type="domain" description="Sulfatase-modifying factor enzyme-like" evidence="4">
    <location>
        <begin position="670"/>
        <end position="768"/>
    </location>
</feature>
<evidence type="ECO:0000313" key="6">
    <source>
        <dbReference type="EMBL" id="KAF9452919.1"/>
    </source>
</evidence>
<dbReference type="AlphaFoldDB" id="A0A9P6C973"/>
<dbReference type="InterPro" id="IPR029063">
    <property type="entry name" value="SAM-dependent_MTases_sf"/>
</dbReference>
<dbReference type="GO" id="GO:0008168">
    <property type="term" value="F:methyltransferase activity"/>
    <property type="evidence" value="ECO:0007669"/>
    <property type="project" value="UniProtKB-KW"/>
</dbReference>
<evidence type="ECO:0000259" key="4">
    <source>
        <dbReference type="Pfam" id="PF03781"/>
    </source>
</evidence>
<dbReference type="InterPro" id="IPR042095">
    <property type="entry name" value="SUMF_sf"/>
</dbReference>
<reference evidence="6" key="1">
    <citation type="submission" date="2020-11" db="EMBL/GenBank/DDBJ databases">
        <authorList>
            <consortium name="DOE Joint Genome Institute"/>
            <person name="Ahrendt S."/>
            <person name="Riley R."/>
            <person name="Andreopoulos W."/>
            <person name="Labutti K."/>
            <person name="Pangilinan J."/>
            <person name="Ruiz-Duenas F.J."/>
            <person name="Barrasa J.M."/>
            <person name="Sanchez-Garcia M."/>
            <person name="Camarero S."/>
            <person name="Miyauchi S."/>
            <person name="Serrano A."/>
            <person name="Linde D."/>
            <person name="Babiker R."/>
            <person name="Drula E."/>
            <person name="Ayuso-Fernandez I."/>
            <person name="Pacheco R."/>
            <person name="Padilla G."/>
            <person name="Ferreira P."/>
            <person name="Barriuso J."/>
            <person name="Kellner H."/>
            <person name="Castanera R."/>
            <person name="Alfaro M."/>
            <person name="Ramirez L."/>
            <person name="Pisabarro A.G."/>
            <person name="Kuo A."/>
            <person name="Tritt A."/>
            <person name="Lipzen A."/>
            <person name="He G."/>
            <person name="Yan M."/>
            <person name="Ng V."/>
            <person name="Cullen D."/>
            <person name="Martin F."/>
            <person name="Rosso M.-N."/>
            <person name="Henrissat B."/>
            <person name="Hibbett D."/>
            <person name="Martinez A.T."/>
            <person name="Grigoriev I.V."/>
        </authorList>
    </citation>
    <scope>NUCLEOTIDE SEQUENCE</scope>
    <source>
        <strain evidence="6">MF-IS2</strain>
    </source>
</reference>
<dbReference type="Gene3D" id="3.40.50.150">
    <property type="entry name" value="Vaccinia Virus protein VP39"/>
    <property type="match status" value="1"/>
</dbReference>
<dbReference type="Pfam" id="PF10017">
    <property type="entry name" value="Methyltransf_33"/>
    <property type="match status" value="2"/>
</dbReference>
<protein>
    <submittedName>
        <fullName evidence="6">DUF323 domain-containing protein</fullName>
    </submittedName>
</protein>